<keyword evidence="3" id="KW-0808">Transferase</keyword>
<evidence type="ECO:0000256" key="8">
    <source>
        <dbReference type="ARBA" id="ARBA00022777"/>
    </source>
</evidence>
<evidence type="ECO:0000256" key="13">
    <source>
        <dbReference type="ARBA" id="ARBA00023180"/>
    </source>
</evidence>
<evidence type="ECO:0000256" key="17">
    <source>
        <dbReference type="SAM" id="Phobius"/>
    </source>
</evidence>
<keyword evidence="10 17" id="KW-1133">Transmembrane helix</keyword>
<evidence type="ECO:0000256" key="9">
    <source>
        <dbReference type="ARBA" id="ARBA00022840"/>
    </source>
</evidence>
<dbReference type="PANTHER" id="PTHR27002:SF1074">
    <property type="entry name" value="CYSTEINE-RICH RECEPTOR-KINASE-LIKE PROTEIN"/>
    <property type="match status" value="1"/>
</dbReference>
<dbReference type="FunFam" id="1.10.510.10:FF:000129">
    <property type="entry name" value="cysteine-rich receptor-like protein kinase 10"/>
    <property type="match status" value="1"/>
</dbReference>
<dbReference type="Pfam" id="PF01657">
    <property type="entry name" value="Stress-antifung"/>
    <property type="match status" value="2"/>
</dbReference>
<dbReference type="GO" id="GO:0004674">
    <property type="term" value="F:protein serine/threonine kinase activity"/>
    <property type="evidence" value="ECO:0007669"/>
    <property type="project" value="UniProtKB-KW"/>
</dbReference>
<sequence>MCSFQHSRAFFFLSIVVFALTSYINSQPEPIYNYHYCSVGLGSLEQANDDYLSNLTVLLDSLSSKASQNYSFYKAISNNTGIYGLFLCRGDVSQYTCQICVSYVSNYIKTRCPGKSAIAWYNECMLRYSDINSFGVPQTEPHVFMWNAQNNITAPEEPNFGALGLMNNLRDKVLATEMLFKAGNMSVGNGNGFRYGLVQCTRDINSTQCGNCLQILIEKVQDCCQGRTEFRIISPSCFLRYANYSLIQEASAPVLPPLPSPLPGKGNERNLTQIAIIVTTVIILILVVSLCIFLKVRKRKPKDYFQELNVKSLQFDFGTIIIATNNFSEANKLGKGGFGAVYKGKLSNGQETAVKRLSMNSRQGDLEFKNEVLLVAKLQHRNLIRLLGFCIEGNERLLIYEFVPNISLDHFIFDPTKRAQLGWERRYQIIRGIARGILYLHEDSRLRIIHRDLKASNILLDAEMTPKISDFGMAKLFVPDQTEGSTNRIVGTYGYMAPEYVMTGQFSVKSDVFSFGVLILEIVSGRKITCVHNGEDREYLLSYAWKNWMEGTATNLIDPTLRDSQITEIMRCIHTGLLCVQKQPVARPNMTPIVAMINSDSITLPVPTQPADFTQSDVVSDTPLQQDIGSHVTTYELSITELYPR</sequence>
<name>A0AAN7FSZ4_QUERU</name>
<keyword evidence="2" id="KW-0723">Serine/threonine-protein kinase</keyword>
<keyword evidence="22" id="KW-1185">Reference proteome</keyword>
<keyword evidence="8" id="KW-0418">Kinase</keyword>
<keyword evidence="11 17" id="KW-0472">Membrane</keyword>
<comment type="catalytic activity">
    <reaction evidence="15">
        <text>L-threonyl-[protein] + ATP = O-phospho-L-threonyl-[protein] + ADP + H(+)</text>
        <dbReference type="Rhea" id="RHEA:46608"/>
        <dbReference type="Rhea" id="RHEA-COMP:11060"/>
        <dbReference type="Rhea" id="RHEA-COMP:11605"/>
        <dbReference type="ChEBI" id="CHEBI:15378"/>
        <dbReference type="ChEBI" id="CHEBI:30013"/>
        <dbReference type="ChEBI" id="CHEBI:30616"/>
        <dbReference type="ChEBI" id="CHEBI:61977"/>
        <dbReference type="ChEBI" id="CHEBI:456216"/>
    </reaction>
</comment>
<keyword evidence="9 16" id="KW-0067">ATP-binding</keyword>
<evidence type="ECO:0000256" key="2">
    <source>
        <dbReference type="ARBA" id="ARBA00022527"/>
    </source>
</evidence>
<dbReference type="InterPro" id="IPR001245">
    <property type="entry name" value="Ser-Thr/Tyr_kinase_cat_dom"/>
</dbReference>
<feature type="domain" description="Gnk2-homologous" evidence="20">
    <location>
        <begin position="32"/>
        <end position="133"/>
    </location>
</feature>
<gene>
    <name evidence="21" type="ORF">RGQ29_018644</name>
</gene>
<dbReference type="Gene3D" id="3.30.200.20">
    <property type="entry name" value="Phosphorylase Kinase, domain 1"/>
    <property type="match status" value="1"/>
</dbReference>
<dbReference type="PROSITE" id="PS00108">
    <property type="entry name" value="PROTEIN_KINASE_ST"/>
    <property type="match status" value="1"/>
</dbReference>
<evidence type="ECO:0000259" key="19">
    <source>
        <dbReference type="PROSITE" id="PS50011"/>
    </source>
</evidence>
<dbReference type="InterPro" id="IPR002902">
    <property type="entry name" value="GNK2"/>
</dbReference>
<dbReference type="EMBL" id="JAXUIC010000004">
    <property type="protein sequence ID" value="KAK4594989.1"/>
    <property type="molecule type" value="Genomic_DNA"/>
</dbReference>
<feature type="chain" id="PRO_5043029025" description="Cysteine-rich receptor-like protein kinase 10" evidence="18">
    <location>
        <begin position="27"/>
        <end position="645"/>
    </location>
</feature>
<dbReference type="InterPro" id="IPR038408">
    <property type="entry name" value="GNK2_sf"/>
</dbReference>
<comment type="caution">
    <text evidence="21">The sequence shown here is derived from an EMBL/GenBank/DDBJ whole genome shotgun (WGS) entry which is preliminary data.</text>
</comment>
<dbReference type="PROSITE" id="PS00107">
    <property type="entry name" value="PROTEIN_KINASE_ATP"/>
    <property type="match status" value="1"/>
</dbReference>
<dbReference type="GO" id="GO:0005886">
    <property type="term" value="C:plasma membrane"/>
    <property type="evidence" value="ECO:0007669"/>
    <property type="project" value="TreeGrafter"/>
</dbReference>
<dbReference type="Gene3D" id="3.30.430.20">
    <property type="entry name" value="Gnk2 domain, C-X8-C-X2-C motif"/>
    <property type="match status" value="2"/>
</dbReference>
<dbReference type="PANTHER" id="PTHR27002">
    <property type="entry name" value="RECEPTOR-LIKE SERINE/THREONINE-PROTEIN KINASE SD1-8"/>
    <property type="match status" value="1"/>
</dbReference>
<evidence type="ECO:0000256" key="11">
    <source>
        <dbReference type="ARBA" id="ARBA00023136"/>
    </source>
</evidence>
<feature type="transmembrane region" description="Helical" evidence="17">
    <location>
        <begin position="274"/>
        <end position="294"/>
    </location>
</feature>
<keyword evidence="7 16" id="KW-0547">Nucleotide-binding</keyword>
<evidence type="ECO:0000256" key="16">
    <source>
        <dbReference type="PROSITE-ProRule" id="PRU10141"/>
    </source>
</evidence>
<keyword evidence="13" id="KW-0325">Glycoprotein</keyword>
<dbReference type="PROSITE" id="PS51473">
    <property type="entry name" value="GNK2"/>
    <property type="match status" value="2"/>
</dbReference>
<comment type="catalytic activity">
    <reaction evidence="14">
        <text>L-seryl-[protein] + ATP = O-phospho-L-seryl-[protein] + ADP + H(+)</text>
        <dbReference type="Rhea" id="RHEA:17989"/>
        <dbReference type="Rhea" id="RHEA-COMP:9863"/>
        <dbReference type="Rhea" id="RHEA-COMP:11604"/>
        <dbReference type="ChEBI" id="CHEBI:15378"/>
        <dbReference type="ChEBI" id="CHEBI:29999"/>
        <dbReference type="ChEBI" id="CHEBI:30616"/>
        <dbReference type="ChEBI" id="CHEBI:83421"/>
        <dbReference type="ChEBI" id="CHEBI:456216"/>
    </reaction>
</comment>
<dbReference type="GO" id="GO:0005524">
    <property type="term" value="F:ATP binding"/>
    <property type="evidence" value="ECO:0007669"/>
    <property type="project" value="UniProtKB-UniRule"/>
</dbReference>
<feature type="signal peptide" evidence="18">
    <location>
        <begin position="1"/>
        <end position="26"/>
    </location>
</feature>
<feature type="domain" description="Gnk2-homologous" evidence="20">
    <location>
        <begin position="139"/>
        <end position="246"/>
    </location>
</feature>
<keyword evidence="6" id="KW-0677">Repeat</keyword>
<evidence type="ECO:0000256" key="5">
    <source>
        <dbReference type="ARBA" id="ARBA00022729"/>
    </source>
</evidence>
<dbReference type="CDD" id="cd14066">
    <property type="entry name" value="STKc_IRAK"/>
    <property type="match status" value="1"/>
</dbReference>
<proteinExistence type="predicted"/>
<keyword evidence="4 17" id="KW-0812">Transmembrane</keyword>
<organism evidence="21 22">
    <name type="scientific">Quercus rubra</name>
    <name type="common">Northern red oak</name>
    <name type="synonym">Quercus borealis</name>
    <dbReference type="NCBI Taxonomy" id="3512"/>
    <lineage>
        <taxon>Eukaryota</taxon>
        <taxon>Viridiplantae</taxon>
        <taxon>Streptophyta</taxon>
        <taxon>Embryophyta</taxon>
        <taxon>Tracheophyta</taxon>
        <taxon>Spermatophyta</taxon>
        <taxon>Magnoliopsida</taxon>
        <taxon>eudicotyledons</taxon>
        <taxon>Gunneridae</taxon>
        <taxon>Pentapetalae</taxon>
        <taxon>rosids</taxon>
        <taxon>fabids</taxon>
        <taxon>Fagales</taxon>
        <taxon>Fagaceae</taxon>
        <taxon>Quercus</taxon>
    </lineage>
</organism>
<evidence type="ECO:0000256" key="3">
    <source>
        <dbReference type="ARBA" id="ARBA00022679"/>
    </source>
</evidence>
<evidence type="ECO:0000256" key="18">
    <source>
        <dbReference type="SAM" id="SignalP"/>
    </source>
</evidence>
<evidence type="ECO:0000256" key="1">
    <source>
        <dbReference type="ARBA" id="ARBA00004167"/>
    </source>
</evidence>
<evidence type="ECO:0000256" key="6">
    <source>
        <dbReference type="ARBA" id="ARBA00022737"/>
    </source>
</evidence>
<dbReference type="SUPFAM" id="SSF56112">
    <property type="entry name" value="Protein kinase-like (PK-like)"/>
    <property type="match status" value="1"/>
</dbReference>
<evidence type="ECO:0000259" key="20">
    <source>
        <dbReference type="PROSITE" id="PS51473"/>
    </source>
</evidence>
<evidence type="ECO:0008006" key="23">
    <source>
        <dbReference type="Google" id="ProtNLM"/>
    </source>
</evidence>
<dbReference type="InterPro" id="IPR000719">
    <property type="entry name" value="Prot_kinase_dom"/>
</dbReference>
<dbReference type="AlphaFoldDB" id="A0AAN7FSZ4"/>
<dbReference type="InterPro" id="IPR017441">
    <property type="entry name" value="Protein_kinase_ATP_BS"/>
</dbReference>
<dbReference type="InterPro" id="IPR008271">
    <property type="entry name" value="Ser/Thr_kinase_AS"/>
</dbReference>
<evidence type="ECO:0000256" key="14">
    <source>
        <dbReference type="ARBA" id="ARBA00047558"/>
    </source>
</evidence>
<evidence type="ECO:0000313" key="21">
    <source>
        <dbReference type="EMBL" id="KAK4594989.1"/>
    </source>
</evidence>
<dbReference type="FunFam" id="3.30.200.20:FF:000142">
    <property type="entry name" value="Cysteine-rich receptor-like protein kinase 10"/>
    <property type="match status" value="1"/>
</dbReference>
<dbReference type="Pfam" id="PF07714">
    <property type="entry name" value="PK_Tyr_Ser-Thr"/>
    <property type="match status" value="1"/>
</dbReference>
<dbReference type="SMART" id="SM00220">
    <property type="entry name" value="S_TKc"/>
    <property type="match status" value="1"/>
</dbReference>
<feature type="domain" description="Protein kinase" evidence="19">
    <location>
        <begin position="327"/>
        <end position="604"/>
    </location>
</feature>
<protein>
    <recommendedName>
        <fullName evidence="23">Cysteine-rich receptor-like protein kinase 10</fullName>
    </recommendedName>
</protein>
<feature type="binding site" evidence="16">
    <location>
        <position position="355"/>
    </location>
    <ligand>
        <name>ATP</name>
        <dbReference type="ChEBI" id="CHEBI:30616"/>
    </ligand>
</feature>
<dbReference type="Gene3D" id="1.10.510.10">
    <property type="entry name" value="Transferase(Phosphotransferase) domain 1"/>
    <property type="match status" value="1"/>
</dbReference>
<dbReference type="PROSITE" id="PS50011">
    <property type="entry name" value="PROTEIN_KINASE_DOM"/>
    <property type="match status" value="1"/>
</dbReference>
<dbReference type="Proteomes" id="UP001324115">
    <property type="component" value="Unassembled WGS sequence"/>
</dbReference>
<dbReference type="InterPro" id="IPR011009">
    <property type="entry name" value="Kinase-like_dom_sf"/>
</dbReference>
<dbReference type="GO" id="GO:0006950">
    <property type="term" value="P:response to stress"/>
    <property type="evidence" value="ECO:0007669"/>
    <property type="project" value="UniProtKB-ARBA"/>
</dbReference>
<evidence type="ECO:0000256" key="10">
    <source>
        <dbReference type="ARBA" id="ARBA00022989"/>
    </source>
</evidence>
<evidence type="ECO:0000256" key="12">
    <source>
        <dbReference type="ARBA" id="ARBA00023170"/>
    </source>
</evidence>
<evidence type="ECO:0000256" key="15">
    <source>
        <dbReference type="ARBA" id="ARBA00047951"/>
    </source>
</evidence>
<evidence type="ECO:0000313" key="22">
    <source>
        <dbReference type="Proteomes" id="UP001324115"/>
    </source>
</evidence>
<evidence type="ECO:0000256" key="4">
    <source>
        <dbReference type="ARBA" id="ARBA00022692"/>
    </source>
</evidence>
<comment type="subcellular location">
    <subcellularLocation>
        <location evidence="1">Membrane</location>
        <topology evidence="1">Single-pass membrane protein</topology>
    </subcellularLocation>
</comment>
<reference evidence="21 22" key="1">
    <citation type="journal article" date="2023" name="G3 (Bethesda)">
        <title>A haplotype-resolved chromosome-scale genome for Quercus rubra L. provides insights into the genetics of adaptive traits for red oak species.</title>
        <authorList>
            <person name="Kapoor B."/>
            <person name="Jenkins J."/>
            <person name="Schmutz J."/>
            <person name="Zhebentyayeva T."/>
            <person name="Kuelheim C."/>
            <person name="Coggeshall M."/>
            <person name="Heim C."/>
            <person name="Lasky J.R."/>
            <person name="Leites L."/>
            <person name="Islam-Faridi N."/>
            <person name="Romero-Severson J."/>
            <person name="DeLeo V.L."/>
            <person name="Lucas S.M."/>
            <person name="Lazic D."/>
            <person name="Gailing O."/>
            <person name="Carlson J."/>
            <person name="Staton M."/>
        </authorList>
    </citation>
    <scope>NUCLEOTIDE SEQUENCE [LARGE SCALE GENOMIC DNA]</scope>
    <source>
        <strain evidence="21">Pseudo-F2</strain>
    </source>
</reference>
<keyword evidence="5 18" id="KW-0732">Signal</keyword>
<dbReference type="CDD" id="cd23509">
    <property type="entry name" value="Gnk2-like"/>
    <property type="match status" value="2"/>
</dbReference>
<evidence type="ECO:0000256" key="7">
    <source>
        <dbReference type="ARBA" id="ARBA00022741"/>
    </source>
</evidence>
<accession>A0AAN7FSZ4</accession>
<keyword evidence="12" id="KW-0675">Receptor</keyword>